<name>A0A951PQM0_9CYAN</name>
<feature type="transmembrane region" description="Helical" evidence="1">
    <location>
        <begin position="38"/>
        <end position="60"/>
    </location>
</feature>
<organism evidence="2 3">
    <name type="scientific">Symplocastrum torsivum CPER-KK1</name>
    <dbReference type="NCBI Taxonomy" id="450513"/>
    <lineage>
        <taxon>Bacteria</taxon>
        <taxon>Bacillati</taxon>
        <taxon>Cyanobacteriota</taxon>
        <taxon>Cyanophyceae</taxon>
        <taxon>Oscillatoriophycideae</taxon>
        <taxon>Oscillatoriales</taxon>
        <taxon>Microcoleaceae</taxon>
        <taxon>Symplocastrum</taxon>
    </lineage>
</organism>
<keyword evidence="1" id="KW-1133">Transmembrane helix</keyword>
<evidence type="ECO:0000313" key="2">
    <source>
        <dbReference type="EMBL" id="MBW4548107.1"/>
    </source>
</evidence>
<evidence type="ECO:0000256" key="1">
    <source>
        <dbReference type="SAM" id="Phobius"/>
    </source>
</evidence>
<accession>A0A951PQM0</accession>
<dbReference type="EMBL" id="JAHHIF010000054">
    <property type="protein sequence ID" value="MBW4548107.1"/>
    <property type="molecule type" value="Genomic_DNA"/>
</dbReference>
<dbReference type="AlphaFoldDB" id="A0A951PQM0"/>
<dbReference type="Proteomes" id="UP000753908">
    <property type="component" value="Unassembled WGS sequence"/>
</dbReference>
<sequence>MADLIIGLIFVMFTEALFGFIIAAVIGTLTSRALESSLLINLCLTGAWIGVGVGAIVRLIVMIIQQVSIERAMIDPKLSLVIPVATVLGGISGIVLWQINQGRGNKRKGRERE</sequence>
<reference evidence="2" key="1">
    <citation type="submission" date="2021-05" db="EMBL/GenBank/DDBJ databases">
        <authorList>
            <person name="Pietrasiak N."/>
            <person name="Ward R."/>
            <person name="Stajich J.E."/>
            <person name="Kurbessoian T."/>
        </authorList>
    </citation>
    <scope>NUCLEOTIDE SEQUENCE</scope>
    <source>
        <strain evidence="2">CPER-KK1</strain>
    </source>
</reference>
<keyword evidence="1" id="KW-0472">Membrane</keyword>
<keyword evidence="1" id="KW-0812">Transmembrane</keyword>
<protein>
    <submittedName>
        <fullName evidence="2">Uncharacterized protein</fullName>
    </submittedName>
</protein>
<feature type="transmembrane region" description="Helical" evidence="1">
    <location>
        <begin position="6"/>
        <end position="26"/>
    </location>
</feature>
<evidence type="ECO:0000313" key="3">
    <source>
        <dbReference type="Proteomes" id="UP000753908"/>
    </source>
</evidence>
<proteinExistence type="predicted"/>
<feature type="transmembrane region" description="Helical" evidence="1">
    <location>
        <begin position="80"/>
        <end position="100"/>
    </location>
</feature>
<reference evidence="2" key="2">
    <citation type="journal article" date="2022" name="Microbiol. Resour. Announc.">
        <title>Metagenome Sequencing to Explore Phylogenomics of Terrestrial Cyanobacteria.</title>
        <authorList>
            <person name="Ward R.D."/>
            <person name="Stajich J.E."/>
            <person name="Johansen J.R."/>
            <person name="Huntemann M."/>
            <person name="Clum A."/>
            <person name="Foster B."/>
            <person name="Foster B."/>
            <person name="Roux S."/>
            <person name="Palaniappan K."/>
            <person name="Varghese N."/>
            <person name="Mukherjee S."/>
            <person name="Reddy T.B.K."/>
            <person name="Daum C."/>
            <person name="Copeland A."/>
            <person name="Chen I.A."/>
            <person name="Ivanova N.N."/>
            <person name="Kyrpides N.C."/>
            <person name="Shapiro N."/>
            <person name="Eloe-Fadrosh E.A."/>
            <person name="Pietrasiak N."/>
        </authorList>
    </citation>
    <scope>NUCLEOTIDE SEQUENCE</scope>
    <source>
        <strain evidence="2">CPER-KK1</strain>
    </source>
</reference>
<comment type="caution">
    <text evidence="2">The sequence shown here is derived from an EMBL/GenBank/DDBJ whole genome shotgun (WGS) entry which is preliminary data.</text>
</comment>
<gene>
    <name evidence="2" type="ORF">KME25_27250</name>
</gene>